<comment type="caution">
    <text evidence="1">The sequence shown here is derived from an EMBL/GenBank/DDBJ whole genome shotgun (WGS) entry which is preliminary data.</text>
</comment>
<reference evidence="1" key="1">
    <citation type="journal article" date="2015" name="Nature">
        <title>Complex archaea that bridge the gap between prokaryotes and eukaryotes.</title>
        <authorList>
            <person name="Spang A."/>
            <person name="Saw J.H."/>
            <person name="Jorgensen S.L."/>
            <person name="Zaremba-Niedzwiedzka K."/>
            <person name="Martijn J."/>
            <person name="Lind A.E."/>
            <person name="van Eijk R."/>
            <person name="Schleper C."/>
            <person name="Guy L."/>
            <person name="Ettema T.J."/>
        </authorList>
    </citation>
    <scope>NUCLEOTIDE SEQUENCE</scope>
</reference>
<protein>
    <submittedName>
        <fullName evidence="1">Uncharacterized protein</fullName>
    </submittedName>
</protein>
<dbReference type="EMBL" id="LAZR01001042">
    <property type="protein sequence ID" value="KKN51917.1"/>
    <property type="molecule type" value="Genomic_DNA"/>
</dbReference>
<proteinExistence type="predicted"/>
<evidence type="ECO:0000313" key="1">
    <source>
        <dbReference type="EMBL" id="KKN51917.1"/>
    </source>
</evidence>
<sequence>MSYEITKRELRSDEIAICPYDDNIYVVIRIDRMDSIGRQLYKVQLWNKETNSYGETSYALPYYKARIRFAIKLGS</sequence>
<dbReference type="AlphaFoldDB" id="A0A0F9RQ16"/>
<gene>
    <name evidence="1" type="ORF">LCGC14_0617540</name>
</gene>
<name>A0A0F9RQ16_9ZZZZ</name>
<organism evidence="1">
    <name type="scientific">marine sediment metagenome</name>
    <dbReference type="NCBI Taxonomy" id="412755"/>
    <lineage>
        <taxon>unclassified sequences</taxon>
        <taxon>metagenomes</taxon>
        <taxon>ecological metagenomes</taxon>
    </lineage>
</organism>
<accession>A0A0F9RQ16</accession>